<keyword evidence="11 13" id="KW-0968">Cytoplasmic vesicle</keyword>
<keyword evidence="10 14" id="KW-0175">Coiled coil</keyword>
<dbReference type="Pfam" id="PF16516">
    <property type="entry name" value="CC2-LZ"/>
    <property type="match status" value="1"/>
</dbReference>
<evidence type="ECO:0000256" key="1">
    <source>
        <dbReference type="ARBA" id="ARBA00004419"/>
    </source>
</evidence>
<dbReference type="GO" id="GO:0070530">
    <property type="term" value="F:K63-linked polyubiquitin modification-dependent protein binding"/>
    <property type="evidence" value="ECO:0007669"/>
    <property type="project" value="InterPro"/>
</dbReference>
<evidence type="ECO:0000256" key="10">
    <source>
        <dbReference type="ARBA" id="ARBA00023054"/>
    </source>
</evidence>
<dbReference type="GO" id="GO:0005794">
    <property type="term" value="C:Golgi apparatus"/>
    <property type="evidence" value="ECO:0007669"/>
    <property type="project" value="UniProtKB-SubCell"/>
</dbReference>
<feature type="domain" description="CCHC NOA-type" evidence="16">
    <location>
        <begin position="399"/>
        <end position="429"/>
    </location>
</feature>
<reference evidence="17" key="1">
    <citation type="submission" date="2025-08" db="UniProtKB">
        <authorList>
            <consortium name="Ensembl"/>
        </authorList>
    </citation>
    <scope>IDENTIFICATION</scope>
</reference>
<evidence type="ECO:0000313" key="18">
    <source>
        <dbReference type="Proteomes" id="UP000694621"/>
    </source>
</evidence>
<dbReference type="GO" id="GO:0090161">
    <property type="term" value="P:Golgi ribbon formation"/>
    <property type="evidence" value="ECO:0007669"/>
    <property type="project" value="TreeGrafter"/>
</dbReference>
<evidence type="ECO:0000256" key="13">
    <source>
        <dbReference type="RuleBase" id="RU367122"/>
    </source>
</evidence>
<keyword evidence="9 13" id="KW-0333">Golgi apparatus</keyword>
<feature type="compositionally biased region" description="Polar residues" evidence="15">
    <location>
        <begin position="382"/>
        <end position="394"/>
    </location>
</feature>
<dbReference type="GO" id="GO:0005634">
    <property type="term" value="C:nucleus"/>
    <property type="evidence" value="ECO:0007669"/>
    <property type="project" value="TreeGrafter"/>
</dbReference>
<dbReference type="GO" id="GO:0005776">
    <property type="term" value="C:autophagosome"/>
    <property type="evidence" value="ECO:0007669"/>
    <property type="project" value="UniProtKB-SubCell"/>
</dbReference>
<evidence type="ECO:0000256" key="6">
    <source>
        <dbReference type="ARBA" id="ARBA00022753"/>
    </source>
</evidence>
<dbReference type="PANTHER" id="PTHR31553:SF2">
    <property type="entry name" value="OPTINEURIN"/>
    <property type="match status" value="1"/>
</dbReference>
<dbReference type="InterPro" id="IPR051301">
    <property type="entry name" value="Optineurin/NFkB_EssMod"/>
</dbReference>
<organism evidence="17 18">
    <name type="scientific">Astyanax mexicanus</name>
    <name type="common">Blind cave fish</name>
    <name type="synonym">Astyanax fasciatus mexicanus</name>
    <dbReference type="NCBI Taxonomy" id="7994"/>
    <lineage>
        <taxon>Eukaryota</taxon>
        <taxon>Metazoa</taxon>
        <taxon>Chordata</taxon>
        <taxon>Craniata</taxon>
        <taxon>Vertebrata</taxon>
        <taxon>Euteleostomi</taxon>
        <taxon>Actinopterygii</taxon>
        <taxon>Neopterygii</taxon>
        <taxon>Teleostei</taxon>
        <taxon>Ostariophysi</taxon>
        <taxon>Characiformes</taxon>
        <taxon>Characoidei</taxon>
        <taxon>Acestrorhamphidae</taxon>
        <taxon>Acestrorhamphinae</taxon>
        <taxon>Astyanax</taxon>
    </lineage>
</organism>
<keyword evidence="8 13" id="KW-0862">Zinc</keyword>
<accession>A0A8B9HJ65</accession>
<dbReference type="Proteomes" id="UP000694621">
    <property type="component" value="Unplaced"/>
</dbReference>
<dbReference type="Pfam" id="PF11577">
    <property type="entry name" value="NEMO"/>
    <property type="match status" value="1"/>
</dbReference>
<dbReference type="GO" id="GO:0034067">
    <property type="term" value="P:protein localization to Golgi apparatus"/>
    <property type="evidence" value="ECO:0007669"/>
    <property type="project" value="TreeGrafter"/>
</dbReference>
<feature type="coiled-coil region" evidence="14">
    <location>
        <begin position="152"/>
        <end position="306"/>
    </location>
</feature>
<evidence type="ECO:0000256" key="7">
    <source>
        <dbReference type="ARBA" id="ARBA00022771"/>
    </source>
</evidence>
<keyword evidence="5 13" id="KW-0479">Metal-binding</keyword>
<keyword evidence="7 12" id="KW-0863">Zinc-finger</keyword>
<dbReference type="Pfam" id="PF18414">
    <property type="entry name" value="zf_C2H2_10"/>
    <property type="match status" value="1"/>
</dbReference>
<evidence type="ECO:0000256" key="15">
    <source>
        <dbReference type="SAM" id="MobiDB-lite"/>
    </source>
</evidence>
<evidence type="ECO:0000256" key="9">
    <source>
        <dbReference type="ARBA" id="ARBA00023034"/>
    </source>
</evidence>
<evidence type="ECO:0000259" key="16">
    <source>
        <dbReference type="PROSITE" id="PS51801"/>
    </source>
</evidence>
<evidence type="ECO:0000256" key="12">
    <source>
        <dbReference type="PROSITE-ProRule" id="PRU01142"/>
    </source>
</evidence>
<comment type="subcellular location">
    <subcellularLocation>
        <location evidence="13">Cytoplasm</location>
        <location evidence="13">Perinuclear region</location>
    </subcellularLocation>
    <subcellularLocation>
        <location evidence="13">Golgi apparatus</location>
    </subcellularLocation>
    <subcellularLocation>
        <location evidence="2 13">Golgi apparatus</location>
        <location evidence="2 13">trans-Golgi network</location>
    </subcellularLocation>
    <subcellularLocation>
        <location evidence="1 13">Cytoplasmic vesicle</location>
        <location evidence="1 13">Autophagosome</location>
    </subcellularLocation>
    <subcellularLocation>
        <location evidence="13">Cytoplasmic vesicle</location>
    </subcellularLocation>
    <subcellularLocation>
        <location evidence="13">Recycling endosome</location>
    </subcellularLocation>
</comment>
<dbReference type="Ensembl" id="ENSAMXT00005013918.1">
    <property type="protein sequence ID" value="ENSAMXP00005012563.1"/>
    <property type="gene ID" value="ENSAMXG00005006781.1"/>
</dbReference>
<evidence type="ECO:0000256" key="8">
    <source>
        <dbReference type="ARBA" id="ARBA00022833"/>
    </source>
</evidence>
<dbReference type="GO" id="GO:0048471">
    <property type="term" value="C:perinuclear region of cytoplasm"/>
    <property type="evidence" value="ECO:0007669"/>
    <property type="project" value="UniProtKB-SubCell"/>
</dbReference>
<dbReference type="InterPro" id="IPR032419">
    <property type="entry name" value="CC2-LZ_dom"/>
</dbReference>
<dbReference type="Gene3D" id="1.20.5.990">
    <property type="entry name" value="Nemo cc2-lz domain - 1d5 darpin complex"/>
    <property type="match status" value="1"/>
</dbReference>
<comment type="function">
    <text evidence="13">May act by regulating membrane trafficking and cellular morphogenesis.</text>
</comment>
<dbReference type="InterPro" id="IPR034735">
    <property type="entry name" value="NEMO_ZF"/>
</dbReference>
<feature type="region of interest" description="Disordered" evidence="15">
    <location>
        <begin position="364"/>
        <end position="394"/>
    </location>
</feature>
<dbReference type="PANTHER" id="PTHR31553">
    <property type="entry name" value="NF-KAPPA-B ESSENTIAL MODULATOR"/>
    <property type="match status" value="1"/>
</dbReference>
<evidence type="ECO:0000256" key="14">
    <source>
        <dbReference type="SAM" id="Coils"/>
    </source>
</evidence>
<protein>
    <recommendedName>
        <fullName evidence="3 13">Optineurin</fullName>
    </recommendedName>
</protein>
<dbReference type="GO" id="GO:0008270">
    <property type="term" value="F:zinc ion binding"/>
    <property type="evidence" value="ECO:0007669"/>
    <property type="project" value="UniProtKB-KW"/>
</dbReference>
<sequence length="429" mass="49586">MVNGDLSSPRGSHSAATSHVEETLQQMNILIKENRELKEALKQTNLSMKERFEGLTVWKEKQKEERSFLESRLEEARQRVHALDSENELLKKRVQELESHTGAGEVRHFTCFFWVHVYLSLRIAELELKLPITESETQTSLPCSTAASASEVENMKTQMMNLFKELQQAQSKLDEAENMKRNLQDRCKDQEQDLGTLRTQLGERQQMQAENDRLKVQLESMQSANKLEQRKAQDERNNLAQLKDAYTKLFEDYNELKEDNKKKEGCVSRDEYADLQARLAAAEQALADKQERIDVMKQEIFQKEKELETISVFQAQAEVYSSDFYAERAAREKIHEEKERLAAQLEFVKKQNTQLQEEMDSLGRQSMSEMQRRHVSRGASPGGSSPHQLQSGRVDWQQQVNIPEHACPKCGEVLPDLDSLQIHIMDCII</sequence>
<dbReference type="AlphaFoldDB" id="A0A8B9HJ65"/>
<keyword evidence="4 13" id="KW-0963">Cytoplasm</keyword>
<proteinExistence type="predicted"/>
<evidence type="ECO:0000313" key="17">
    <source>
        <dbReference type="Ensembl" id="ENSAMXP00005012563.1"/>
    </source>
</evidence>
<dbReference type="FunFam" id="1.20.5.390:FF:000002">
    <property type="entry name" value="NF-kappa-B essential modulator isoform X1"/>
    <property type="match status" value="1"/>
</dbReference>
<evidence type="ECO:0000256" key="5">
    <source>
        <dbReference type="ARBA" id="ARBA00022723"/>
    </source>
</evidence>
<evidence type="ECO:0000256" key="2">
    <source>
        <dbReference type="ARBA" id="ARBA00004601"/>
    </source>
</evidence>
<feature type="coiled-coil region" evidence="14">
    <location>
        <begin position="20"/>
        <end position="100"/>
    </location>
</feature>
<evidence type="ECO:0000256" key="11">
    <source>
        <dbReference type="ARBA" id="ARBA00023329"/>
    </source>
</evidence>
<evidence type="ECO:0000256" key="4">
    <source>
        <dbReference type="ARBA" id="ARBA00022490"/>
    </source>
</evidence>
<dbReference type="CDD" id="cd09803">
    <property type="entry name" value="UBAN"/>
    <property type="match status" value="1"/>
</dbReference>
<dbReference type="PROSITE" id="PS51801">
    <property type="entry name" value="ZF_CCHC_NOA"/>
    <property type="match status" value="1"/>
</dbReference>
<dbReference type="GO" id="GO:0043122">
    <property type="term" value="P:regulation of canonical NF-kappaB signal transduction"/>
    <property type="evidence" value="ECO:0007669"/>
    <property type="project" value="TreeGrafter"/>
</dbReference>
<evidence type="ECO:0000256" key="3">
    <source>
        <dbReference type="ARBA" id="ARBA00018548"/>
    </source>
</evidence>
<dbReference type="Gene3D" id="1.20.5.390">
    <property type="entry name" value="L1 transposable element, trimerization domain"/>
    <property type="match status" value="2"/>
</dbReference>
<keyword evidence="6 13" id="KW-0967">Endosome</keyword>
<dbReference type="GO" id="GO:0055037">
    <property type="term" value="C:recycling endosome"/>
    <property type="evidence" value="ECO:0007669"/>
    <property type="project" value="UniProtKB-SubCell"/>
</dbReference>
<name>A0A8B9HJ65_ASTMX</name>
<dbReference type="InterPro" id="IPR021063">
    <property type="entry name" value="NEMO_N"/>
</dbReference>